<dbReference type="Proteomes" id="UP000008493">
    <property type="component" value="Unassembled WGS sequence"/>
</dbReference>
<reference evidence="3" key="1">
    <citation type="journal article" date="2012" name="Proc. Natl. Acad. Sci. U.S.A.">
        <title>Genome sequence of the button mushroom Agaricus bisporus reveals mechanisms governing adaptation to a humic-rich ecological niche.</title>
        <authorList>
            <person name="Morin E."/>
            <person name="Kohler A."/>
            <person name="Baker A.R."/>
            <person name="Foulongne-Oriol M."/>
            <person name="Lombard V."/>
            <person name="Nagy L.G."/>
            <person name="Ohm R.A."/>
            <person name="Patyshakuliyeva A."/>
            <person name="Brun A."/>
            <person name="Aerts A.L."/>
            <person name="Bailey A.M."/>
            <person name="Billette C."/>
            <person name="Coutinho P.M."/>
            <person name="Deakin G."/>
            <person name="Doddapaneni H."/>
            <person name="Floudas D."/>
            <person name="Grimwood J."/>
            <person name="Hilden K."/>
            <person name="Kuees U."/>
            <person name="LaButti K.M."/>
            <person name="Lapidus A."/>
            <person name="Lindquist E.A."/>
            <person name="Lucas S.M."/>
            <person name="Murat C."/>
            <person name="Riley R.W."/>
            <person name="Salamov A.A."/>
            <person name="Schmutz J."/>
            <person name="Subramanian V."/>
            <person name="Woesten H.A.B."/>
            <person name="Xu J."/>
            <person name="Eastwood D.C."/>
            <person name="Foster G.D."/>
            <person name="Sonnenberg A.S."/>
            <person name="Cullen D."/>
            <person name="de Vries R.P."/>
            <person name="Lundell T."/>
            <person name="Hibbett D.S."/>
            <person name="Henrissat B."/>
            <person name="Burton K.S."/>
            <person name="Kerrigan R.W."/>
            <person name="Challen M.P."/>
            <person name="Grigoriev I.V."/>
            <person name="Martin F."/>
        </authorList>
    </citation>
    <scope>NUCLEOTIDE SEQUENCE [LARGE SCALE GENOMIC DNA]</scope>
    <source>
        <strain evidence="3">JB137-S8 / ATCC MYA-4627 / FGSC 10392</strain>
    </source>
</reference>
<dbReference type="SMR" id="K5XFU6"/>
<dbReference type="AlphaFoldDB" id="K5XFU6"/>
<dbReference type="KEGG" id="abp:AGABI1DRAFT126426"/>
<dbReference type="EMBL" id="JH971387">
    <property type="protein sequence ID" value="EKM82077.1"/>
    <property type="molecule type" value="Genomic_DNA"/>
</dbReference>
<accession>K5XFU6</accession>
<dbReference type="HOGENOM" id="CLU_962986_0_0_1"/>
<evidence type="ECO:0000313" key="2">
    <source>
        <dbReference type="EMBL" id="EKM82077.1"/>
    </source>
</evidence>
<sequence>MSTVEVSFKNQSFNSLADLLDIVQSTRDAQHISNAIYAAYHAFVVVIVSGKLSLGGDEAARFVKSWLLTQLNTYVEFLTGLLKDEEKIFRTSALQILFSLQKHLSTAYSVYSNSSNLLPQFHLSHFCKIVSALLTCPPSTRCGCDTTSDQLLDVELNAWSKSHGDALNLEVGESKKKDKKDEDEGSDNDDDDDDWRKYFEEEPVAPEHRAPRYITAPRSSSPRHGLGGAVGFLALNALFILMIDYNLYADCFAIFSSSLIPPFSPPRITHPSILGFPRSWASHSLIISS</sequence>
<dbReference type="OrthoDB" id="10263185at2759"/>
<name>K5XFU6_AGABU</name>
<dbReference type="eggNOG" id="KOG2154">
    <property type="taxonomic scope" value="Eukaryota"/>
</dbReference>
<feature type="compositionally biased region" description="Acidic residues" evidence="1">
    <location>
        <begin position="183"/>
        <end position="193"/>
    </location>
</feature>
<proteinExistence type="predicted"/>
<evidence type="ECO:0000256" key="1">
    <source>
        <dbReference type="SAM" id="MobiDB-lite"/>
    </source>
</evidence>
<protein>
    <recommendedName>
        <fullName evidence="4">CCAAT-binding factor domain-containing protein</fullName>
    </recommendedName>
</protein>
<feature type="region of interest" description="Disordered" evidence="1">
    <location>
        <begin position="170"/>
        <end position="195"/>
    </location>
</feature>
<evidence type="ECO:0000313" key="3">
    <source>
        <dbReference type="Proteomes" id="UP000008493"/>
    </source>
</evidence>
<dbReference type="STRING" id="597362.K5XFU6"/>
<dbReference type="RefSeq" id="XP_007327816.1">
    <property type="nucleotide sequence ID" value="XM_007327754.1"/>
</dbReference>
<feature type="compositionally biased region" description="Basic and acidic residues" evidence="1">
    <location>
        <begin position="172"/>
        <end position="182"/>
    </location>
</feature>
<gene>
    <name evidence="2" type="ORF">AGABI1DRAFT_126426</name>
</gene>
<keyword evidence="3" id="KW-1185">Reference proteome</keyword>
<dbReference type="GeneID" id="18826494"/>
<dbReference type="InParanoid" id="K5XFU6"/>
<evidence type="ECO:0008006" key="4">
    <source>
        <dbReference type="Google" id="ProtNLM"/>
    </source>
</evidence>
<organism evidence="2 3">
    <name type="scientific">Agaricus bisporus var. burnettii (strain JB137-S8 / ATCC MYA-4627 / FGSC 10392)</name>
    <name type="common">White button mushroom</name>
    <dbReference type="NCBI Taxonomy" id="597362"/>
    <lineage>
        <taxon>Eukaryota</taxon>
        <taxon>Fungi</taxon>
        <taxon>Dikarya</taxon>
        <taxon>Basidiomycota</taxon>
        <taxon>Agaricomycotina</taxon>
        <taxon>Agaricomycetes</taxon>
        <taxon>Agaricomycetidae</taxon>
        <taxon>Agaricales</taxon>
        <taxon>Agaricineae</taxon>
        <taxon>Agaricaceae</taxon>
        <taxon>Agaricus</taxon>
    </lineage>
</organism>